<feature type="domain" description="Retrotransposon gag" evidence="2">
    <location>
        <begin position="29"/>
        <end position="101"/>
    </location>
</feature>
<evidence type="ECO:0000259" key="2">
    <source>
        <dbReference type="Pfam" id="PF03732"/>
    </source>
</evidence>
<evidence type="ECO:0000313" key="4">
    <source>
        <dbReference type="Proteomes" id="UP001187471"/>
    </source>
</evidence>
<keyword evidence="4" id="KW-1185">Reference proteome</keyword>
<sequence>MGEDSYGWVRKAERFFEFNPVEERNKVNFASIHFEGRGEHWFGAYIKTKERLLWPEFGKDVHSRFAKLFKESVVGEFHKLMQQTSVEAYYNDFESIRSMMTNTNSWKPKPVPSPTTAVYPQNQLTTPPRVNQPILNNPHTQRLTRGFFYERRRKGLCYWCDEAFTPAHNCKHKQLSMLVTDEEEPEEPPQKYDEEVGDLQDKINEGKEEKIEITVNAMTG</sequence>
<feature type="non-terminal residue" evidence="3">
    <location>
        <position position="220"/>
    </location>
</feature>
<dbReference type="InterPro" id="IPR005162">
    <property type="entry name" value="Retrotrans_gag_dom"/>
</dbReference>
<feature type="region of interest" description="Disordered" evidence="1">
    <location>
        <begin position="103"/>
        <end position="137"/>
    </location>
</feature>
<evidence type="ECO:0000256" key="1">
    <source>
        <dbReference type="SAM" id="MobiDB-lite"/>
    </source>
</evidence>
<gene>
    <name evidence="3" type="ORF">RJ640_021985</name>
</gene>
<evidence type="ECO:0000313" key="3">
    <source>
        <dbReference type="EMBL" id="KAK2975241.1"/>
    </source>
</evidence>
<feature type="compositionally biased region" description="Polar residues" evidence="1">
    <location>
        <begin position="114"/>
        <end position="137"/>
    </location>
</feature>
<dbReference type="Proteomes" id="UP001187471">
    <property type="component" value="Unassembled WGS sequence"/>
</dbReference>
<name>A0AA88UAX0_9ASTE</name>
<proteinExistence type="predicted"/>
<dbReference type="Pfam" id="PF03732">
    <property type="entry name" value="Retrotrans_gag"/>
    <property type="match status" value="1"/>
</dbReference>
<protein>
    <recommendedName>
        <fullName evidence="2">Retrotransposon gag domain-containing protein</fullName>
    </recommendedName>
</protein>
<reference evidence="3" key="1">
    <citation type="submission" date="2022-12" db="EMBL/GenBank/DDBJ databases">
        <title>Draft genome assemblies for two species of Escallonia (Escalloniales).</title>
        <authorList>
            <person name="Chanderbali A."/>
            <person name="Dervinis C."/>
            <person name="Anghel I."/>
            <person name="Soltis D."/>
            <person name="Soltis P."/>
            <person name="Zapata F."/>
        </authorList>
    </citation>
    <scope>NUCLEOTIDE SEQUENCE</scope>
    <source>
        <strain evidence="3">UCBG92.1500</strain>
        <tissue evidence="3">Leaf</tissue>
    </source>
</reference>
<accession>A0AA88UAX0</accession>
<organism evidence="3 4">
    <name type="scientific">Escallonia rubra</name>
    <dbReference type="NCBI Taxonomy" id="112253"/>
    <lineage>
        <taxon>Eukaryota</taxon>
        <taxon>Viridiplantae</taxon>
        <taxon>Streptophyta</taxon>
        <taxon>Embryophyta</taxon>
        <taxon>Tracheophyta</taxon>
        <taxon>Spermatophyta</taxon>
        <taxon>Magnoliopsida</taxon>
        <taxon>eudicotyledons</taxon>
        <taxon>Gunneridae</taxon>
        <taxon>Pentapetalae</taxon>
        <taxon>asterids</taxon>
        <taxon>campanulids</taxon>
        <taxon>Escalloniales</taxon>
        <taxon>Escalloniaceae</taxon>
        <taxon>Escallonia</taxon>
    </lineage>
</organism>
<dbReference type="EMBL" id="JAVXUO010002217">
    <property type="protein sequence ID" value="KAK2975241.1"/>
    <property type="molecule type" value="Genomic_DNA"/>
</dbReference>
<comment type="caution">
    <text evidence="3">The sequence shown here is derived from an EMBL/GenBank/DDBJ whole genome shotgun (WGS) entry which is preliminary data.</text>
</comment>
<dbReference type="AlphaFoldDB" id="A0AA88UAX0"/>